<dbReference type="EMBL" id="UINC01209752">
    <property type="protein sequence ID" value="SVE32907.1"/>
    <property type="molecule type" value="Genomic_DNA"/>
</dbReference>
<name>A0A383CKJ2_9ZZZZ</name>
<gene>
    <name evidence="1" type="ORF">METZ01_LOCUS485761</name>
</gene>
<accession>A0A383CKJ2</accession>
<dbReference type="AlphaFoldDB" id="A0A383CKJ2"/>
<reference evidence="1" key="1">
    <citation type="submission" date="2018-05" db="EMBL/GenBank/DDBJ databases">
        <authorList>
            <person name="Lanie J.A."/>
            <person name="Ng W.-L."/>
            <person name="Kazmierczak K.M."/>
            <person name="Andrzejewski T.M."/>
            <person name="Davidsen T.M."/>
            <person name="Wayne K.J."/>
            <person name="Tettelin H."/>
            <person name="Glass J.I."/>
            <person name="Rusch D."/>
            <person name="Podicherti R."/>
            <person name="Tsui H.-C.T."/>
            <person name="Winkler M.E."/>
        </authorList>
    </citation>
    <scope>NUCLEOTIDE SEQUENCE</scope>
</reference>
<evidence type="ECO:0000313" key="1">
    <source>
        <dbReference type="EMBL" id="SVE32907.1"/>
    </source>
</evidence>
<sequence>MNGGDVFAPLLFLGGHELIQDMFAKSFGKYIVFFQNSNGFT</sequence>
<organism evidence="1">
    <name type="scientific">marine metagenome</name>
    <dbReference type="NCBI Taxonomy" id="408172"/>
    <lineage>
        <taxon>unclassified sequences</taxon>
        <taxon>metagenomes</taxon>
        <taxon>ecological metagenomes</taxon>
    </lineage>
</organism>
<protein>
    <submittedName>
        <fullName evidence="1">Uncharacterized protein</fullName>
    </submittedName>
</protein>
<proteinExistence type="predicted"/>